<dbReference type="STRING" id="203267.TWT_126"/>
<sequence>MMGRKMRKSVHSFSFCGYSLCISVVLYAMYICCFIHDKLNYMKRVCSRPACTETASFSFVYDPRERFVTVGPMSEYHMAPECFDVCRRHAKTLNAPKGWTLFKHSLVFRA</sequence>
<organism evidence="2 3">
    <name type="scientific">Tropheryma whipplei (strain Twist)</name>
    <name type="common">Whipple's bacillus</name>
    <dbReference type="NCBI Taxonomy" id="203267"/>
    <lineage>
        <taxon>Bacteria</taxon>
        <taxon>Bacillati</taxon>
        <taxon>Actinomycetota</taxon>
        <taxon>Actinomycetes</taxon>
        <taxon>Micrococcales</taxon>
        <taxon>Tropherymataceae</taxon>
        <taxon>Tropheryma</taxon>
    </lineage>
</organism>
<accession>Q83GV7</accession>
<dbReference type="EMBL" id="AE014184">
    <property type="protein sequence ID" value="AAO44223.1"/>
    <property type="molecule type" value="Genomic_DNA"/>
</dbReference>
<dbReference type="HOGENOM" id="CLU_2169974_0_0_11"/>
<keyword evidence="1" id="KW-0472">Membrane</keyword>
<name>Q83GV7_TROWT</name>
<gene>
    <name evidence="2" type="ordered locus">TWT_126</name>
</gene>
<evidence type="ECO:0000313" key="3">
    <source>
        <dbReference type="Proteomes" id="UP000002200"/>
    </source>
</evidence>
<evidence type="ECO:0000256" key="1">
    <source>
        <dbReference type="SAM" id="Phobius"/>
    </source>
</evidence>
<dbReference type="KEGG" id="twh:TWT_126"/>
<dbReference type="Pfam" id="PF12005">
    <property type="entry name" value="DUF3499"/>
    <property type="match status" value="1"/>
</dbReference>
<dbReference type="InterPro" id="IPR021888">
    <property type="entry name" value="DUF3499"/>
</dbReference>
<reference evidence="2 3" key="1">
    <citation type="journal article" date="2003" name="Genome Res.">
        <title>Tropheryma whipplei twist: a human pathogenic Actinobacteria with a reduced genome.</title>
        <authorList>
            <person name="Raoult D."/>
            <person name="Ogata H."/>
            <person name="Audic S."/>
            <person name="Robert C."/>
            <person name="Suhre K."/>
            <person name="Drancourt M."/>
            <person name="Claverie J.-M."/>
        </authorList>
    </citation>
    <scope>NUCLEOTIDE SEQUENCE [LARGE SCALE GENOMIC DNA]</scope>
    <source>
        <strain evidence="2 3">Twist</strain>
    </source>
</reference>
<evidence type="ECO:0000313" key="2">
    <source>
        <dbReference type="EMBL" id="AAO44223.1"/>
    </source>
</evidence>
<dbReference type="AlphaFoldDB" id="Q83GV7"/>
<protein>
    <submittedName>
        <fullName evidence="2">Uncharacterized protein</fullName>
    </submittedName>
</protein>
<feature type="transmembrane region" description="Helical" evidence="1">
    <location>
        <begin position="12"/>
        <end position="30"/>
    </location>
</feature>
<dbReference type="Proteomes" id="UP000002200">
    <property type="component" value="Chromosome"/>
</dbReference>
<keyword evidence="1" id="KW-0812">Transmembrane</keyword>
<keyword evidence="1" id="KW-1133">Transmembrane helix</keyword>
<proteinExistence type="predicted"/>
<keyword evidence="3" id="KW-1185">Reference proteome</keyword>